<feature type="compositionally biased region" description="Polar residues" evidence="7">
    <location>
        <begin position="217"/>
        <end position="228"/>
    </location>
</feature>
<evidence type="ECO:0000256" key="1">
    <source>
        <dbReference type="ARBA" id="ARBA00004123"/>
    </source>
</evidence>
<dbReference type="InterPro" id="IPR024943">
    <property type="entry name" value="Enhancer_polycomb"/>
</dbReference>
<evidence type="ECO:0000256" key="6">
    <source>
        <dbReference type="RuleBase" id="RU361124"/>
    </source>
</evidence>
<gene>
    <name evidence="9" type="ORF">Din_010573</name>
</gene>
<dbReference type="GO" id="GO:0035267">
    <property type="term" value="C:NuA4 histone acetyltransferase complex"/>
    <property type="evidence" value="ECO:0007669"/>
    <property type="project" value="InterPro"/>
</dbReference>
<dbReference type="GO" id="GO:0005634">
    <property type="term" value="C:nucleus"/>
    <property type="evidence" value="ECO:0007669"/>
    <property type="project" value="UniProtKB-SubCell"/>
</dbReference>
<evidence type="ECO:0000259" key="8">
    <source>
        <dbReference type="SMART" id="SM00333"/>
    </source>
</evidence>
<comment type="similarity">
    <text evidence="2 6">Belongs to the enhancer of polycomb family.</text>
</comment>
<dbReference type="PANTHER" id="PTHR14898">
    <property type="entry name" value="ENHANCER OF POLYCOMB"/>
    <property type="match status" value="1"/>
</dbReference>
<name>A0A5B6ZA26_DAVIN</name>
<feature type="compositionally biased region" description="Polar residues" evidence="7">
    <location>
        <begin position="138"/>
        <end position="155"/>
    </location>
</feature>
<dbReference type="SMART" id="SM00333">
    <property type="entry name" value="TUDOR"/>
    <property type="match status" value="1"/>
</dbReference>
<feature type="compositionally biased region" description="Basic and acidic residues" evidence="7">
    <location>
        <begin position="556"/>
        <end position="565"/>
    </location>
</feature>
<feature type="compositionally biased region" description="Basic and acidic residues" evidence="7">
    <location>
        <begin position="29"/>
        <end position="48"/>
    </location>
</feature>
<feature type="region of interest" description="Disordered" evidence="7">
    <location>
        <begin position="131"/>
        <end position="155"/>
    </location>
</feature>
<dbReference type="GO" id="GO:0006357">
    <property type="term" value="P:regulation of transcription by RNA polymerase II"/>
    <property type="evidence" value="ECO:0007669"/>
    <property type="project" value="InterPro"/>
</dbReference>
<feature type="region of interest" description="Disordered" evidence="7">
    <location>
        <begin position="200"/>
        <end position="267"/>
    </location>
</feature>
<feature type="region of interest" description="Disordered" evidence="7">
    <location>
        <begin position="503"/>
        <end position="574"/>
    </location>
</feature>
<dbReference type="EMBL" id="GHES01010573">
    <property type="protein sequence ID" value="MPA41132.1"/>
    <property type="molecule type" value="Transcribed_RNA"/>
</dbReference>
<feature type="compositionally biased region" description="Basic residues" evidence="7">
    <location>
        <begin position="247"/>
        <end position="257"/>
    </location>
</feature>
<evidence type="ECO:0000256" key="3">
    <source>
        <dbReference type="ARBA" id="ARBA00023015"/>
    </source>
</evidence>
<feature type="region of interest" description="Disordered" evidence="7">
    <location>
        <begin position="1099"/>
        <end position="1123"/>
    </location>
</feature>
<comment type="subcellular location">
    <subcellularLocation>
        <location evidence="1 6">Nucleus</location>
    </subcellularLocation>
</comment>
<dbReference type="Gene3D" id="2.30.30.140">
    <property type="match status" value="1"/>
</dbReference>
<feature type="compositionally biased region" description="Low complexity" evidence="7">
    <location>
        <begin position="90"/>
        <end position="109"/>
    </location>
</feature>
<feature type="region of interest" description="Disordered" evidence="7">
    <location>
        <begin position="1"/>
        <end position="109"/>
    </location>
</feature>
<keyword evidence="3 6" id="KW-0805">Transcription regulation</keyword>
<feature type="compositionally biased region" description="Polar residues" evidence="7">
    <location>
        <begin position="1113"/>
        <end position="1122"/>
    </location>
</feature>
<keyword evidence="4 6" id="KW-0804">Transcription</keyword>
<dbReference type="Pfam" id="PF10513">
    <property type="entry name" value="EPL1"/>
    <property type="match status" value="1"/>
</dbReference>
<dbReference type="InterPro" id="IPR019542">
    <property type="entry name" value="Enhancer_polycomb-like_N"/>
</dbReference>
<reference evidence="9" key="1">
    <citation type="submission" date="2019-08" db="EMBL/GenBank/DDBJ databases">
        <title>Reference gene set and small RNA set construction with multiple tissues from Davidia involucrata Baill.</title>
        <authorList>
            <person name="Yang H."/>
            <person name="Zhou C."/>
            <person name="Li G."/>
            <person name="Wang J."/>
            <person name="Gao P."/>
            <person name="Wang M."/>
            <person name="Wang R."/>
            <person name="Zhao Y."/>
        </authorList>
    </citation>
    <scope>NUCLEOTIDE SEQUENCE</scope>
    <source>
        <tissue evidence="9">Mixed with DoveR01_LX</tissue>
    </source>
</reference>
<evidence type="ECO:0000313" key="9">
    <source>
        <dbReference type="EMBL" id="MPA41132.1"/>
    </source>
</evidence>
<evidence type="ECO:0000256" key="7">
    <source>
        <dbReference type="SAM" id="MobiDB-lite"/>
    </source>
</evidence>
<feature type="domain" description="Tudor" evidence="8">
    <location>
        <begin position="387"/>
        <end position="445"/>
    </location>
</feature>
<proteinExistence type="inferred from homology"/>
<evidence type="ECO:0000256" key="5">
    <source>
        <dbReference type="ARBA" id="ARBA00023242"/>
    </source>
</evidence>
<organism evidence="9">
    <name type="scientific">Davidia involucrata</name>
    <name type="common">Dove tree</name>
    <dbReference type="NCBI Taxonomy" id="16924"/>
    <lineage>
        <taxon>Eukaryota</taxon>
        <taxon>Viridiplantae</taxon>
        <taxon>Streptophyta</taxon>
        <taxon>Embryophyta</taxon>
        <taxon>Tracheophyta</taxon>
        <taxon>Spermatophyta</taxon>
        <taxon>Magnoliopsida</taxon>
        <taxon>eudicotyledons</taxon>
        <taxon>Gunneridae</taxon>
        <taxon>Pentapetalae</taxon>
        <taxon>asterids</taxon>
        <taxon>Cornales</taxon>
        <taxon>Nyssaceae</taxon>
        <taxon>Davidia</taxon>
    </lineage>
</organism>
<dbReference type="InterPro" id="IPR002999">
    <property type="entry name" value="Tudor"/>
</dbReference>
<sequence length="1721" mass="192897">MENSVGKSGGTEISKKTRSLDLQSLYESRVGKEGHNKRKSGVEDDGVIRKKKRKSRKEVSLSSFEPAGKKSRKSLDVVYFDGVSSDSGNLDKSQSGSSQKLDSSSGLNSISLNLDDNGNVIRIPKRRRGFVGRKKCESNQVSKHSGLSSSQIDGSLDQITKLNGKREKFENNQVAKTSGHSGSKASLVNEVVKLNGDSVGTVVNTKPKRKAGFDDFNANSTSGVNSAQHAKEEDDHLVVNSCDASSRKRRSNHRKRKDLASGSESVAEKFEPSVDSLIKFCDEFQDEDEENLEQNAARMLSSRFDPRCTGFSSKSRSSTSPAANGLSFLDPSSKDFVGRGANSLAGLELASADTASRVLRPRKQHKEKGLGRKRRHFYEILSSDLDAYWLLNRRIKVFWPLDESWYYGLVNDYDPERELHHIKYDDRDEEWINLQNERFKLLLLPSEVPGKAEPKRCAMGDKHADQEKRDLTMDDDSYLGSYMDSEPIISWLARSSHRVKSSPFSVMKKQKTSHLSQNFVPPLLSDKNDDANGSFDVGSSERDTNKPSLLSALPDRLTDAGRGEESVSESTTSSKDSKLPVVYFRRRFRKKGEGLCHLSEDNNACGSAPGYVASLAPVVDSLRASKEYNGFLGCLDSGELLWSIDNAGLLKLNIPLIESKEFRFELHFPVPSVLKYPFGAENFWFFRTTLLLQYGTLISTWPMVHLEMLFVDNIVGLRFLLFEGCLKQAVAFVFLVLTVFHQPDEQGKYVDLGLPVTSIRFKLSCIRDLRKQHVFAFYSFSKVKYSKWLYLDHKLRRHCLLTRQLPLSECTYDNIKALEGGSDQSHTNSVSGQPSSFEGSQKKYMQGIMPMGVSKESCSVNMSQSSSNSDVKHGKLPPFALSFTAAPTFFRSLHLKLLMEHNVACISLRDRGSMYSLEHSVHTCRRIADDCTLPEDFSDNISEVAPGSNLGTSLREATCSGRLSCAKPQLGSDAIPVCDDGARVKSSRNFQNGKLNVSETSACTNDPGKNAVDVVVQSQNWGCNDLESKQFVTPPQLVVPKDHASSGMSGASCHSSLNGISVKIPSFDQVERPVDGRTHSAQLSADLAWNMNDDIVHSPNPTGPRSMWHRNRNSPSSLSSGDFSHAWPDGKADFIRNGFGNGPKKPRTQVQYTMPLGGFDFSSKHKIHNQRGIPYKRIRRANEKKSLDGSRSSQRNLELLACDANVLITHGDRGWRECGVLVVLELADHNEWRLAVKLSGMTKYSYKATHLLQPGSTNRYTHAMMWKGGKDWVLEFPDRSQWMLFKEMHEECYNRNVRAASVKNIPIPGVRLIEETDDNGTEVPFVRGSPKYFRQVETDADMAMDPSRFLYDMDSDDEQWILKNKKSSDNHESKCEEISEDLFEKTVDMFEKVAYSQQCDHFTSDEIEELMAGVGPMEVIKVIHKHWQQKRQRKGMPLIRQLQPPLWERYQQQVKEWEQAMTKANSSLSNGCHEKAPPTEKPPMFAFCLKPRGLEVPNKGSKQRSQRKFPVSGHTHAVLGDQDALHAFGRRLNGFAFGDERVIFPGNSHDSSDASPLLQTSMRAFSPRDAGGPGYFSLNSEGSEWNHHPKLHRNKSKKFGAFLPSNNQQVVASYNQRTVGNKRNGVHRWNMDLPEWPSQKHYQLEGSQRHGIEQLDGSDLDEFRLRDASGAAQHALNMAKLKREKAQRLLYRADLAIHKAVVALMTAEAIKASFEDSNGDG</sequence>
<accession>A0A5B6ZA26</accession>
<keyword evidence="5 6" id="KW-0539">Nucleus</keyword>
<evidence type="ECO:0000256" key="4">
    <source>
        <dbReference type="ARBA" id="ARBA00023163"/>
    </source>
</evidence>
<evidence type="ECO:0000256" key="2">
    <source>
        <dbReference type="ARBA" id="ARBA00008035"/>
    </source>
</evidence>
<dbReference type="CDD" id="cd20404">
    <property type="entry name" value="Tudor_Agenet_AtEML-like"/>
    <property type="match status" value="1"/>
</dbReference>
<protein>
    <recommendedName>
        <fullName evidence="6">Enhancer of polycomb-like protein</fullName>
    </recommendedName>
</protein>